<organism evidence="3 5">
    <name type="scientific">Dactylonectria estremocensis</name>
    <dbReference type="NCBI Taxonomy" id="1079267"/>
    <lineage>
        <taxon>Eukaryota</taxon>
        <taxon>Fungi</taxon>
        <taxon>Dikarya</taxon>
        <taxon>Ascomycota</taxon>
        <taxon>Pezizomycotina</taxon>
        <taxon>Sordariomycetes</taxon>
        <taxon>Hypocreomycetidae</taxon>
        <taxon>Hypocreales</taxon>
        <taxon>Nectriaceae</taxon>
        <taxon>Dactylonectria</taxon>
    </lineage>
</organism>
<dbReference type="SUPFAM" id="SSF53474">
    <property type="entry name" value="alpha/beta-Hydrolases"/>
    <property type="match status" value="1"/>
</dbReference>
<dbReference type="PANTHER" id="PTHR43798:SF31">
    <property type="entry name" value="AB HYDROLASE SUPERFAMILY PROTEIN YCLE"/>
    <property type="match status" value="1"/>
</dbReference>
<dbReference type="InterPro" id="IPR050266">
    <property type="entry name" value="AB_hydrolase_sf"/>
</dbReference>
<dbReference type="InterPro" id="IPR000073">
    <property type="entry name" value="AB_hydrolase_1"/>
</dbReference>
<feature type="domain" description="AB hydrolase-1" evidence="2">
    <location>
        <begin position="32"/>
        <end position="300"/>
    </location>
</feature>
<gene>
    <name evidence="3" type="ORF">B0J13DRAFT_575974</name>
    <name evidence="4" type="ORF">B0J13DRAFT_681470</name>
</gene>
<evidence type="ECO:0000313" key="3">
    <source>
        <dbReference type="EMBL" id="KAH7112227.1"/>
    </source>
</evidence>
<dbReference type="PANTHER" id="PTHR43798">
    <property type="entry name" value="MONOACYLGLYCEROL LIPASE"/>
    <property type="match status" value="1"/>
</dbReference>
<dbReference type="OrthoDB" id="408373at2759"/>
<comment type="caution">
    <text evidence="3">The sequence shown here is derived from an EMBL/GenBank/DDBJ whole genome shotgun (WGS) entry which is preliminary data.</text>
</comment>
<evidence type="ECO:0000313" key="4">
    <source>
        <dbReference type="EMBL" id="KAH7115413.1"/>
    </source>
</evidence>
<dbReference type="Proteomes" id="UP000717696">
    <property type="component" value="Unassembled WGS sequence"/>
</dbReference>
<dbReference type="Pfam" id="PF00561">
    <property type="entry name" value="Abhydrolase_1"/>
    <property type="match status" value="1"/>
</dbReference>
<dbReference type="InterPro" id="IPR029058">
    <property type="entry name" value="AB_hydrolase_fold"/>
</dbReference>
<dbReference type="InterPro" id="IPR000639">
    <property type="entry name" value="Epox_hydrolase-like"/>
</dbReference>
<accession>A0A9P9D4E1</accession>
<name>A0A9P9D4E1_9HYPO</name>
<dbReference type="GO" id="GO:0016787">
    <property type="term" value="F:hydrolase activity"/>
    <property type="evidence" value="ECO:0007669"/>
    <property type="project" value="UniProtKB-KW"/>
</dbReference>
<dbReference type="EMBL" id="JAGMUU010000039">
    <property type="protein sequence ID" value="KAH7115413.1"/>
    <property type="molecule type" value="Genomic_DNA"/>
</dbReference>
<reference evidence="3" key="1">
    <citation type="journal article" date="2021" name="Nat. Commun.">
        <title>Genetic determinants of endophytism in the Arabidopsis root mycobiome.</title>
        <authorList>
            <person name="Mesny F."/>
            <person name="Miyauchi S."/>
            <person name="Thiergart T."/>
            <person name="Pickel B."/>
            <person name="Atanasova L."/>
            <person name="Karlsson M."/>
            <person name="Huettel B."/>
            <person name="Barry K.W."/>
            <person name="Haridas S."/>
            <person name="Chen C."/>
            <person name="Bauer D."/>
            <person name="Andreopoulos W."/>
            <person name="Pangilinan J."/>
            <person name="LaButti K."/>
            <person name="Riley R."/>
            <person name="Lipzen A."/>
            <person name="Clum A."/>
            <person name="Drula E."/>
            <person name="Henrissat B."/>
            <person name="Kohler A."/>
            <person name="Grigoriev I.V."/>
            <person name="Martin F.M."/>
            <person name="Hacquard S."/>
        </authorList>
    </citation>
    <scope>NUCLEOTIDE SEQUENCE</scope>
    <source>
        <strain evidence="3">MPI-CAGE-AT-0021</strain>
    </source>
</reference>
<keyword evidence="1 3" id="KW-0378">Hydrolase</keyword>
<keyword evidence="5" id="KW-1185">Reference proteome</keyword>
<dbReference type="AlphaFoldDB" id="A0A9P9D4E1"/>
<proteinExistence type="predicted"/>
<sequence length="326" mass="35890">MPTFKSPVDGTSLYYRYYEPLTCASDPVQPLTLVFLHGWPMSSRMWDHFFIPLVQAHRFHVLAPDRRGFGNSDWNAGPTSRSLVSGSAVDSSTPRTTAVSWQTLTDDLTALLTALDIGPFAFVAASMGCPESVLTYLSSAYVRANCRAFVWIGPNMPYNIRSDACPAAPLPEVWDFLSAGLSGPVAKAFAAEQLTSVFRVDLAGNELEERVLRFYERLVCQADPVALVRMPEIFRDDLVAELTRFAESTGAEKMPIMVLHGGADTGMPLEASGRVIKEMLPWADLRVYENAGHGLYLTHADRVLKDIIEIVARKPGESSVDEITGK</sequence>
<protein>
    <submittedName>
        <fullName evidence="3">Alpha/Beta hydrolase protein</fullName>
    </submittedName>
</protein>
<evidence type="ECO:0000256" key="1">
    <source>
        <dbReference type="ARBA" id="ARBA00022801"/>
    </source>
</evidence>
<evidence type="ECO:0000259" key="2">
    <source>
        <dbReference type="Pfam" id="PF00561"/>
    </source>
</evidence>
<dbReference type="GO" id="GO:0016020">
    <property type="term" value="C:membrane"/>
    <property type="evidence" value="ECO:0007669"/>
    <property type="project" value="TreeGrafter"/>
</dbReference>
<dbReference type="PRINTS" id="PR00412">
    <property type="entry name" value="EPOXHYDRLASE"/>
</dbReference>
<dbReference type="EMBL" id="JAGMUU010000052">
    <property type="protein sequence ID" value="KAH7112227.1"/>
    <property type="molecule type" value="Genomic_DNA"/>
</dbReference>
<dbReference type="Gene3D" id="3.40.50.1820">
    <property type="entry name" value="alpha/beta hydrolase"/>
    <property type="match status" value="1"/>
</dbReference>
<evidence type="ECO:0000313" key="5">
    <source>
        <dbReference type="Proteomes" id="UP000717696"/>
    </source>
</evidence>